<evidence type="ECO:0000256" key="1">
    <source>
        <dbReference type="ARBA" id="ARBA00022490"/>
    </source>
</evidence>
<accession>A0ABP2MTW9</accession>
<organism evidence="7 8">
    <name type="scientific">Selenomonas noxia F0398</name>
    <dbReference type="NCBI Taxonomy" id="702437"/>
    <lineage>
        <taxon>Bacteria</taxon>
        <taxon>Bacillati</taxon>
        <taxon>Bacillota</taxon>
        <taxon>Negativicutes</taxon>
        <taxon>Selenomonadales</taxon>
        <taxon>Selenomonadaceae</taxon>
        <taxon>Selenomonas</taxon>
    </lineage>
</organism>
<dbReference type="EMBL" id="ADGH01000003">
    <property type="protein sequence ID" value="EHG25781.1"/>
    <property type="molecule type" value="Genomic_DNA"/>
</dbReference>
<dbReference type="PANTHER" id="PTHR30111:SF1">
    <property type="entry name" value="33 KDA CHAPERONIN"/>
    <property type="match status" value="1"/>
</dbReference>
<keyword evidence="1 6" id="KW-0963">Cytoplasm</keyword>
<dbReference type="InterPro" id="IPR000397">
    <property type="entry name" value="Heat_shock_Hsp33"/>
</dbReference>
<evidence type="ECO:0000256" key="2">
    <source>
        <dbReference type="ARBA" id="ARBA00022833"/>
    </source>
</evidence>
<evidence type="ECO:0000256" key="3">
    <source>
        <dbReference type="ARBA" id="ARBA00023157"/>
    </source>
</evidence>
<reference evidence="7 8" key="1">
    <citation type="submission" date="2011-08" db="EMBL/GenBank/DDBJ databases">
        <title>The Genome Sequence of Selenomonas noxia F0398.</title>
        <authorList>
            <consortium name="The Broad Institute Genome Sequencing Platform"/>
            <person name="Earl A."/>
            <person name="Ward D."/>
            <person name="Feldgarden M."/>
            <person name="Gevers D."/>
            <person name="Izard J."/>
            <person name="Ganesan A."/>
            <person name="Blanton J.M."/>
            <person name="Baranova O.V."/>
            <person name="Tanner A.C."/>
            <person name="Dewhirst F.E."/>
            <person name="Young S.K."/>
            <person name="Zeng Q."/>
            <person name="Gargeya S."/>
            <person name="Fitzgerald M."/>
            <person name="Haas B."/>
            <person name="Abouelleil A."/>
            <person name="Alvarado L."/>
            <person name="Arachchi H.M."/>
            <person name="Berlin A."/>
            <person name="Brown A."/>
            <person name="Chapman S.B."/>
            <person name="Chen Z."/>
            <person name="Dunbar C."/>
            <person name="Freedman E."/>
            <person name="Gearin G."/>
            <person name="Gellesch M."/>
            <person name="Goldberg J."/>
            <person name="Griggs A."/>
            <person name="Gujja S."/>
            <person name="Heiman D."/>
            <person name="Howarth C."/>
            <person name="Larson L."/>
            <person name="Lui A."/>
            <person name="MacDonald P.J.P."/>
            <person name="Montmayeur A."/>
            <person name="Murphy C."/>
            <person name="Neiman D."/>
            <person name="Pearson M."/>
            <person name="Priest M."/>
            <person name="Roberts A."/>
            <person name="Saif S."/>
            <person name="Shea T."/>
            <person name="Shenoy N."/>
            <person name="Sisk P."/>
            <person name="Stolte C."/>
            <person name="Sykes S."/>
            <person name="Wortman J."/>
            <person name="Nusbaum C."/>
            <person name="Birren B."/>
        </authorList>
    </citation>
    <scope>NUCLEOTIDE SEQUENCE [LARGE SCALE GENOMIC DNA]</scope>
    <source>
        <strain evidence="7 8">F0398</strain>
    </source>
</reference>
<keyword evidence="3 6" id="KW-1015">Disulfide bond</keyword>
<comment type="PTM">
    <text evidence="6">Under oxidizing conditions two disulfide bonds are formed involving the reactive cysteines. Under reducing conditions zinc is bound to the reactive cysteines and the protein is inactive.</text>
</comment>
<dbReference type="Gene3D" id="3.55.30.10">
    <property type="entry name" value="Hsp33 domain"/>
    <property type="match status" value="1"/>
</dbReference>
<dbReference type="SUPFAM" id="SSF118352">
    <property type="entry name" value="HSP33 redox switch-like"/>
    <property type="match status" value="1"/>
</dbReference>
<dbReference type="HAMAP" id="MF_00117">
    <property type="entry name" value="HslO"/>
    <property type="match status" value="1"/>
</dbReference>
<dbReference type="Pfam" id="PF01430">
    <property type="entry name" value="HSP33"/>
    <property type="match status" value="1"/>
</dbReference>
<dbReference type="InterPro" id="IPR016153">
    <property type="entry name" value="Heat_shock_Hsp33_N"/>
</dbReference>
<dbReference type="SUPFAM" id="SSF64397">
    <property type="entry name" value="Hsp33 domain"/>
    <property type="match status" value="1"/>
</dbReference>
<name>A0ABP2MTW9_9FIRM</name>
<evidence type="ECO:0000256" key="6">
    <source>
        <dbReference type="HAMAP-Rule" id="MF_00117"/>
    </source>
</evidence>
<protein>
    <recommendedName>
        <fullName evidence="6">33 kDa chaperonin</fullName>
    </recommendedName>
    <alternativeName>
        <fullName evidence="6">Heat shock protein 33 homolog</fullName>
        <shortName evidence="6">HSP33</shortName>
    </alternativeName>
</protein>
<keyword evidence="4 6" id="KW-0143">Chaperone</keyword>
<evidence type="ECO:0000313" key="8">
    <source>
        <dbReference type="Proteomes" id="UP000003175"/>
    </source>
</evidence>
<gene>
    <name evidence="6" type="primary">hslO</name>
    <name evidence="7" type="ORF">HMPREF9432_00282</name>
</gene>
<keyword evidence="2 6" id="KW-0862">Zinc</keyword>
<comment type="function">
    <text evidence="6">Redox regulated molecular chaperone. Protects both thermally unfolding and oxidatively damaged proteins from irreversible aggregation. Plays an important role in the bacterial defense system toward oxidative stress.</text>
</comment>
<sequence length="314" mass="33565">MFCMNLLWIGKDKMDQLVKAAAAGGELRIFAAVTTNLVAEAMRRHDCWPVAAAALGRTMTGALLFAANLKNKESVTIKFKGDGPLGTVTADATAEGYVRGYVDHPHVHLPLNAMGKIDVGGGIGRGLLSVTRFTGLKEPVTGSVHIVNGEIAEDLISYLYTSEQTPSSIGLGVLVSPELECLGAGGFFVQPMPGASGETLDRVEENLKTISSVSHMAEAGLDAAGIIEKVFGGFDDVKILSATDLSFRCNCSKNYITDRLLMLGEEDLRSLRDDGRAEVKCHFCGAAYNFDREELSAIYNAAKKMRAMRTPVGA</sequence>
<feature type="disulfide bond" description="Redox-active" evidence="6">
    <location>
        <begin position="249"/>
        <end position="251"/>
    </location>
</feature>
<dbReference type="InterPro" id="IPR016154">
    <property type="entry name" value="Heat_shock_Hsp33_C"/>
</dbReference>
<proteinExistence type="inferred from homology"/>
<dbReference type="PANTHER" id="PTHR30111">
    <property type="entry name" value="33 KDA CHAPERONIN"/>
    <property type="match status" value="1"/>
</dbReference>
<evidence type="ECO:0000256" key="5">
    <source>
        <dbReference type="ARBA" id="ARBA00023284"/>
    </source>
</evidence>
<comment type="similarity">
    <text evidence="6">Belongs to the HSP33 family.</text>
</comment>
<evidence type="ECO:0000256" key="4">
    <source>
        <dbReference type="ARBA" id="ARBA00023186"/>
    </source>
</evidence>
<dbReference type="CDD" id="cd00498">
    <property type="entry name" value="Hsp33"/>
    <property type="match status" value="1"/>
</dbReference>
<evidence type="ECO:0000313" key="7">
    <source>
        <dbReference type="EMBL" id="EHG25781.1"/>
    </source>
</evidence>
<dbReference type="NCBIfam" id="NF001033">
    <property type="entry name" value="PRK00114.1"/>
    <property type="match status" value="1"/>
</dbReference>
<dbReference type="PIRSF" id="PIRSF005261">
    <property type="entry name" value="Heat_shock_Hsp33"/>
    <property type="match status" value="1"/>
</dbReference>
<keyword evidence="8" id="KW-1185">Reference proteome</keyword>
<comment type="caution">
    <text evidence="7">The sequence shown here is derived from an EMBL/GenBank/DDBJ whole genome shotgun (WGS) entry which is preliminary data.</text>
</comment>
<dbReference type="Gene3D" id="3.90.1280.10">
    <property type="entry name" value="HSP33 redox switch-like"/>
    <property type="match status" value="1"/>
</dbReference>
<comment type="subcellular location">
    <subcellularLocation>
        <location evidence="6">Cytoplasm</location>
    </subcellularLocation>
</comment>
<feature type="disulfide bond" description="Redox-active" evidence="6">
    <location>
        <begin position="281"/>
        <end position="284"/>
    </location>
</feature>
<dbReference type="Proteomes" id="UP000003175">
    <property type="component" value="Unassembled WGS sequence"/>
</dbReference>
<keyword evidence="5 6" id="KW-0676">Redox-active center</keyword>